<evidence type="ECO:0000256" key="1">
    <source>
        <dbReference type="SAM" id="SignalP"/>
    </source>
</evidence>
<feature type="chain" id="PRO_5043697911" description="Secreted protein" evidence="1">
    <location>
        <begin position="28"/>
        <end position="69"/>
    </location>
</feature>
<gene>
    <name evidence="2" type="ORF">GDO81_010539</name>
</gene>
<name>A0AAV7C0S4_ENGPU</name>
<reference evidence="2" key="1">
    <citation type="thesis" date="2020" institute="ProQuest LLC" country="789 East Eisenhower Parkway, Ann Arbor, MI, USA">
        <title>Comparative Genomics and Chromosome Evolution.</title>
        <authorList>
            <person name="Mudd A.B."/>
        </authorList>
    </citation>
    <scope>NUCLEOTIDE SEQUENCE</scope>
    <source>
        <strain evidence="2">237g6f4</strain>
        <tissue evidence="2">Blood</tissue>
    </source>
</reference>
<comment type="caution">
    <text evidence="2">The sequence shown here is derived from an EMBL/GenBank/DDBJ whole genome shotgun (WGS) entry which is preliminary data.</text>
</comment>
<dbReference type="Proteomes" id="UP000824782">
    <property type="component" value="Unassembled WGS sequence"/>
</dbReference>
<evidence type="ECO:0000313" key="3">
    <source>
        <dbReference type="Proteomes" id="UP000824782"/>
    </source>
</evidence>
<proteinExistence type="predicted"/>
<dbReference type="AlphaFoldDB" id="A0AAV7C0S4"/>
<keyword evidence="3" id="KW-1185">Reference proteome</keyword>
<sequence length="69" mass="7507">MFSQPMSACPFLSLAHSLFTALHCCGANTEEREENRGSEYCACRLVASGSELFADTPGPALTWKVRCCC</sequence>
<dbReference type="EMBL" id="WNYA01000004">
    <property type="protein sequence ID" value="KAG8578578.1"/>
    <property type="molecule type" value="Genomic_DNA"/>
</dbReference>
<protein>
    <recommendedName>
        <fullName evidence="4">Secreted protein</fullName>
    </recommendedName>
</protein>
<feature type="signal peptide" evidence="1">
    <location>
        <begin position="1"/>
        <end position="27"/>
    </location>
</feature>
<evidence type="ECO:0000313" key="2">
    <source>
        <dbReference type="EMBL" id="KAG8578578.1"/>
    </source>
</evidence>
<evidence type="ECO:0008006" key="4">
    <source>
        <dbReference type="Google" id="ProtNLM"/>
    </source>
</evidence>
<accession>A0AAV7C0S4</accession>
<keyword evidence="1" id="KW-0732">Signal</keyword>
<organism evidence="2 3">
    <name type="scientific">Engystomops pustulosus</name>
    <name type="common">Tungara frog</name>
    <name type="synonym">Physalaemus pustulosus</name>
    <dbReference type="NCBI Taxonomy" id="76066"/>
    <lineage>
        <taxon>Eukaryota</taxon>
        <taxon>Metazoa</taxon>
        <taxon>Chordata</taxon>
        <taxon>Craniata</taxon>
        <taxon>Vertebrata</taxon>
        <taxon>Euteleostomi</taxon>
        <taxon>Amphibia</taxon>
        <taxon>Batrachia</taxon>
        <taxon>Anura</taxon>
        <taxon>Neobatrachia</taxon>
        <taxon>Hyloidea</taxon>
        <taxon>Leptodactylidae</taxon>
        <taxon>Leiuperinae</taxon>
        <taxon>Engystomops</taxon>
    </lineage>
</organism>